<name>A0A094WJ24_ALKAL</name>
<reference evidence="3 5" key="2">
    <citation type="submission" date="2014-01" db="EMBL/GenBank/DDBJ databases">
        <title>Draft genome sequencing of Bacillus alcalophilus CGMCC 1.3604.</title>
        <authorList>
            <person name="Yang J."/>
            <person name="Diao L."/>
            <person name="Yang S."/>
        </authorList>
    </citation>
    <scope>NUCLEOTIDE SEQUENCE [LARGE SCALE GENOMIC DNA]</scope>
    <source>
        <strain evidence="3 5">CGMCC 1.3604</strain>
    </source>
</reference>
<keyword evidence="1" id="KW-0472">Membrane</keyword>
<evidence type="ECO:0000313" key="5">
    <source>
        <dbReference type="Proteomes" id="UP000297014"/>
    </source>
</evidence>
<comment type="caution">
    <text evidence="2">The sequence shown here is derived from an EMBL/GenBank/DDBJ whole genome shotgun (WGS) entry which is preliminary data.</text>
</comment>
<proteinExistence type="predicted"/>
<sequence>MQNIVLYLLRAVFLAIYILVFHFFVWSHLPINSSIGVLVGSLLVFLTSLVLAIFTSNKVVEVLRS</sequence>
<feature type="transmembrane region" description="Helical" evidence="1">
    <location>
        <begin position="35"/>
        <end position="54"/>
    </location>
</feature>
<feature type="transmembrane region" description="Helical" evidence="1">
    <location>
        <begin position="7"/>
        <end position="29"/>
    </location>
</feature>
<reference evidence="2 4" key="1">
    <citation type="journal article" date="2014" name="Genome Announc.">
        <title>Draft Genome Sequence of Bacillus alcalophilus AV1934, a Classic Alkaliphile Isolated from Human Feces in 1934.</title>
        <authorList>
            <person name="Attie O."/>
            <person name="Jayaprakash A."/>
            <person name="Shah H."/>
            <person name="Paulsen I.T."/>
            <person name="Morino M."/>
            <person name="Takahashi Y."/>
            <person name="Narumi I."/>
            <person name="Sachidanandam R."/>
            <person name="Satoh K."/>
            <person name="Ito M."/>
            <person name="Krulwich T.A."/>
        </authorList>
    </citation>
    <scope>NUCLEOTIDE SEQUENCE [LARGE SCALE GENOMIC DNA]</scope>
    <source>
        <strain evidence="2 4">AV1934</strain>
    </source>
</reference>
<organism evidence="2 4">
    <name type="scientific">Alkalihalobacillus alcalophilus ATCC 27647 = CGMCC 1.3604</name>
    <dbReference type="NCBI Taxonomy" id="1218173"/>
    <lineage>
        <taxon>Bacteria</taxon>
        <taxon>Bacillati</taxon>
        <taxon>Bacillota</taxon>
        <taxon>Bacilli</taxon>
        <taxon>Bacillales</taxon>
        <taxon>Bacillaceae</taxon>
        <taxon>Alkalihalobacillus</taxon>
    </lineage>
</organism>
<keyword evidence="4" id="KW-1185">Reference proteome</keyword>
<dbReference type="Proteomes" id="UP000002754">
    <property type="component" value="Unassembled WGS sequence"/>
</dbReference>
<dbReference type="EMBL" id="JALP01000265">
    <property type="protein sequence ID" value="THG89099.1"/>
    <property type="molecule type" value="Genomic_DNA"/>
</dbReference>
<accession>A0A094WJ24</accession>
<keyword evidence="1" id="KW-1133">Transmembrane helix</keyword>
<evidence type="ECO:0000256" key="1">
    <source>
        <dbReference type="SAM" id="Phobius"/>
    </source>
</evidence>
<gene>
    <name evidence="3" type="ORF">AJ85_19665</name>
    <name evidence="2" type="ORF">BALCAV_0219285</name>
</gene>
<dbReference type="AlphaFoldDB" id="A0A094WJ24"/>
<dbReference type="EMBL" id="ALPT02000091">
    <property type="protein sequence ID" value="KGA95958.1"/>
    <property type="molecule type" value="Genomic_DNA"/>
</dbReference>
<evidence type="ECO:0000313" key="3">
    <source>
        <dbReference type="EMBL" id="THG89099.1"/>
    </source>
</evidence>
<evidence type="ECO:0000313" key="4">
    <source>
        <dbReference type="Proteomes" id="UP000002754"/>
    </source>
</evidence>
<dbReference type="Proteomes" id="UP000297014">
    <property type="component" value="Unassembled WGS sequence"/>
</dbReference>
<evidence type="ECO:0000313" key="2">
    <source>
        <dbReference type="EMBL" id="KGA95958.1"/>
    </source>
</evidence>
<keyword evidence="1" id="KW-0812">Transmembrane</keyword>
<protein>
    <submittedName>
        <fullName evidence="2">Uncharacterized protein</fullName>
    </submittedName>
</protein>